<proteinExistence type="predicted"/>
<dbReference type="NCBIfam" id="NF040570">
    <property type="entry name" value="guided_TnpB"/>
    <property type="match status" value="1"/>
</dbReference>
<feature type="region of interest" description="Disordered" evidence="1">
    <location>
        <begin position="229"/>
        <end position="265"/>
    </location>
</feature>
<dbReference type="STRING" id="1238425.J07HQW2_02227"/>
<name>U1PPT0_9EURY</name>
<accession>U1PPT0</accession>
<feature type="domain" description="Probable transposase IS891/IS1136/IS1341" evidence="2">
    <location>
        <begin position="173"/>
        <end position="255"/>
    </location>
</feature>
<organism evidence="3 4">
    <name type="scientific">Haloquadratum walsbyi J07HQW2</name>
    <dbReference type="NCBI Taxonomy" id="1238425"/>
    <lineage>
        <taxon>Archaea</taxon>
        <taxon>Methanobacteriati</taxon>
        <taxon>Methanobacteriota</taxon>
        <taxon>Stenosarchaea group</taxon>
        <taxon>Halobacteria</taxon>
        <taxon>Halobacteriales</taxon>
        <taxon>Haloferacaceae</taxon>
        <taxon>Haloquadratum</taxon>
    </lineage>
</organism>
<dbReference type="HOGENOM" id="CLU_1055550_0_0_2"/>
<evidence type="ECO:0000259" key="2">
    <source>
        <dbReference type="Pfam" id="PF01385"/>
    </source>
</evidence>
<dbReference type="AlphaFoldDB" id="U1PPT0"/>
<evidence type="ECO:0000313" key="3">
    <source>
        <dbReference type="EMBL" id="ERG95767.1"/>
    </source>
</evidence>
<protein>
    <submittedName>
        <fullName evidence="3">Transposase</fullName>
    </submittedName>
</protein>
<dbReference type="eggNOG" id="arCOG00684">
    <property type="taxonomic scope" value="Archaea"/>
</dbReference>
<dbReference type="EMBL" id="KE356561">
    <property type="protein sequence ID" value="ERG95767.1"/>
    <property type="molecule type" value="Genomic_DNA"/>
</dbReference>
<feature type="compositionally biased region" description="Basic and acidic residues" evidence="1">
    <location>
        <begin position="234"/>
        <end position="249"/>
    </location>
</feature>
<dbReference type="InterPro" id="IPR001959">
    <property type="entry name" value="Transposase"/>
</dbReference>
<evidence type="ECO:0000256" key="1">
    <source>
        <dbReference type="SAM" id="MobiDB-lite"/>
    </source>
</evidence>
<gene>
    <name evidence="3" type="ORF">J07HQW2_02227</name>
</gene>
<dbReference type="Pfam" id="PF01385">
    <property type="entry name" value="OrfB_IS605"/>
    <property type="match status" value="1"/>
</dbReference>
<evidence type="ECO:0000313" key="4">
    <source>
        <dbReference type="Proteomes" id="UP000030710"/>
    </source>
</evidence>
<dbReference type="Proteomes" id="UP000030710">
    <property type="component" value="Unassembled WGS sequence"/>
</dbReference>
<reference evidence="3 4" key="1">
    <citation type="journal article" date="2013" name="PLoS ONE">
        <title>Assembly-driven community genomics of a hypersaline microbial ecosystem.</title>
        <authorList>
            <person name="Podell S."/>
            <person name="Ugalde J.A."/>
            <person name="Narasingarao P."/>
            <person name="Banfield J.F."/>
            <person name="Heidelberg K.B."/>
            <person name="Allen E.E."/>
        </authorList>
    </citation>
    <scope>NUCLEOTIDE SEQUENCE [LARGE SCALE GENOMIC DNA]</scope>
    <source>
        <strain evidence="4">J07HQW2</strain>
    </source>
</reference>
<sequence length="265" mass="30860">MQTTLRFRVSLSDAVASEAWRQIDILRQIRNHAVRDYYNADYNDQPSDYDQHKRLKQWGNRWPTFAVPSQHAAQQAISQIHTDLDGLEERRNNGYDVGRLHWQGRGEFRSVSYNQPCRWNVDHNTGGERFVRFRLEKIGWFRIRANRPVPDADEISEAILKKQKTGEWYLSLVVEVENTPAKPGLDEIGPQDCVGVDLGITNYIHTSDNLPVGTLDLSDEYERLRREQRKLSRKERGSHNWEDQREQVAKAKRKSSGKCLITSTN</sequence>